<comment type="caution">
    <text evidence="1">The sequence shown here is derived from an EMBL/GenBank/DDBJ whole genome shotgun (WGS) entry which is preliminary data.</text>
</comment>
<evidence type="ECO:0008006" key="3">
    <source>
        <dbReference type="Google" id="ProtNLM"/>
    </source>
</evidence>
<gene>
    <name evidence="1" type="ORF">AVEN_247968_1</name>
</gene>
<evidence type="ECO:0000313" key="1">
    <source>
        <dbReference type="EMBL" id="GBM04101.1"/>
    </source>
</evidence>
<dbReference type="AlphaFoldDB" id="A0A4Y2CI40"/>
<dbReference type="Proteomes" id="UP000499080">
    <property type="component" value="Unassembled WGS sequence"/>
</dbReference>
<proteinExistence type="predicted"/>
<reference evidence="1 2" key="1">
    <citation type="journal article" date="2019" name="Sci. Rep.">
        <title>Orb-weaving spider Araneus ventricosus genome elucidates the spidroin gene catalogue.</title>
        <authorList>
            <person name="Kono N."/>
            <person name="Nakamura H."/>
            <person name="Ohtoshi R."/>
            <person name="Moran D.A.P."/>
            <person name="Shinohara A."/>
            <person name="Yoshida Y."/>
            <person name="Fujiwara M."/>
            <person name="Mori M."/>
            <person name="Tomita M."/>
            <person name="Arakawa K."/>
        </authorList>
    </citation>
    <scope>NUCLEOTIDE SEQUENCE [LARGE SCALE GENOMIC DNA]</scope>
</reference>
<dbReference type="InterPro" id="IPR036397">
    <property type="entry name" value="RNaseH_sf"/>
</dbReference>
<dbReference type="SUPFAM" id="SSF53098">
    <property type="entry name" value="Ribonuclease H-like"/>
    <property type="match status" value="1"/>
</dbReference>
<name>A0A4Y2CI40_ARAVE</name>
<evidence type="ECO:0000313" key="2">
    <source>
        <dbReference type="Proteomes" id="UP000499080"/>
    </source>
</evidence>
<dbReference type="Gene3D" id="3.30.420.10">
    <property type="entry name" value="Ribonuclease H-like superfamily/Ribonuclease H"/>
    <property type="match status" value="1"/>
</dbReference>
<keyword evidence="2" id="KW-1185">Reference proteome</keyword>
<dbReference type="EMBL" id="BGPR01000198">
    <property type="protein sequence ID" value="GBM04101.1"/>
    <property type="molecule type" value="Genomic_DNA"/>
</dbReference>
<dbReference type="GO" id="GO:0003676">
    <property type="term" value="F:nucleic acid binding"/>
    <property type="evidence" value="ECO:0007669"/>
    <property type="project" value="InterPro"/>
</dbReference>
<protein>
    <recommendedName>
        <fullName evidence="3">RNase H type-1 domain-containing protein</fullName>
    </recommendedName>
</protein>
<dbReference type="InterPro" id="IPR012337">
    <property type="entry name" value="RNaseH-like_sf"/>
</dbReference>
<accession>A0A4Y2CI40</accession>
<sequence>MIFSVIFGKSSPYQNRPYTSNNPSSKLMRLDLGRMDMEKECCYRMQYVAHEKGGHIKGSLHVPVEECYEHGMPLPAMLVLRLGEEFYRGMYGVTGSGQAWIPDLGDELGNKFGDKSKIPENAIIFSISLLGEQICLNVLGSETSEPSISSSSGPNCLRPVRCSMYMSPDHLIVLLMEKFLRRFREITAMLHALYQISNSPPDNYIIYSDSLSALKSMTALHRFSHPLSYNVLELHDWLIGKGFSVLCCCVPSQVGISSNELANNLTKSMALLGPLKPGLFERKRHELDSSNLGGYLPHLPTPAITFP</sequence>
<organism evidence="1 2">
    <name type="scientific">Araneus ventricosus</name>
    <name type="common">Orbweaver spider</name>
    <name type="synonym">Epeira ventricosa</name>
    <dbReference type="NCBI Taxonomy" id="182803"/>
    <lineage>
        <taxon>Eukaryota</taxon>
        <taxon>Metazoa</taxon>
        <taxon>Ecdysozoa</taxon>
        <taxon>Arthropoda</taxon>
        <taxon>Chelicerata</taxon>
        <taxon>Arachnida</taxon>
        <taxon>Araneae</taxon>
        <taxon>Araneomorphae</taxon>
        <taxon>Entelegynae</taxon>
        <taxon>Araneoidea</taxon>
        <taxon>Araneidae</taxon>
        <taxon>Araneus</taxon>
    </lineage>
</organism>